<protein>
    <submittedName>
        <fullName evidence="1">Uncharacterized protein</fullName>
    </submittedName>
</protein>
<proteinExistence type="predicted"/>
<dbReference type="Proteomes" id="UP000283589">
    <property type="component" value="Unassembled WGS sequence"/>
</dbReference>
<name>A0A412WV77_9BACT</name>
<dbReference type="EMBL" id="QRZA01000037">
    <property type="protein sequence ID" value="RGV31211.1"/>
    <property type="molecule type" value="Genomic_DNA"/>
</dbReference>
<dbReference type="AlphaFoldDB" id="A0A412WV77"/>
<accession>A0A412WV77</accession>
<sequence>MLCFLEKRLAEKSIFKRLPPLTPPYTGGELIAKRFLPLCKGELEGVVLLDKTFYTASWENYAKCEGCIAIICKLK</sequence>
<evidence type="ECO:0000313" key="2">
    <source>
        <dbReference type="Proteomes" id="UP000283589"/>
    </source>
</evidence>
<comment type="caution">
    <text evidence="1">The sequence shown here is derived from an EMBL/GenBank/DDBJ whole genome shotgun (WGS) entry which is preliminary data.</text>
</comment>
<reference evidence="1 2" key="1">
    <citation type="submission" date="2018-08" db="EMBL/GenBank/DDBJ databases">
        <title>A genome reference for cultivated species of the human gut microbiota.</title>
        <authorList>
            <person name="Zou Y."/>
            <person name="Xue W."/>
            <person name="Luo G."/>
        </authorList>
    </citation>
    <scope>NUCLEOTIDE SEQUENCE [LARGE SCALE GENOMIC DNA]</scope>
    <source>
        <strain evidence="1 2">AF14-49</strain>
    </source>
</reference>
<organism evidence="1 2">
    <name type="scientific">Butyricimonas virosa</name>
    <dbReference type="NCBI Taxonomy" id="544645"/>
    <lineage>
        <taxon>Bacteria</taxon>
        <taxon>Pseudomonadati</taxon>
        <taxon>Bacteroidota</taxon>
        <taxon>Bacteroidia</taxon>
        <taxon>Bacteroidales</taxon>
        <taxon>Odoribacteraceae</taxon>
        <taxon>Butyricimonas</taxon>
    </lineage>
</organism>
<gene>
    <name evidence="1" type="ORF">DWW18_18225</name>
</gene>
<evidence type="ECO:0000313" key="1">
    <source>
        <dbReference type="EMBL" id="RGV31211.1"/>
    </source>
</evidence>